<accession>A0ABR4UN33</accession>
<evidence type="ECO:0000313" key="2">
    <source>
        <dbReference type="Proteomes" id="UP000028719"/>
    </source>
</evidence>
<comment type="caution">
    <text evidence="1">The sequence shown here is derived from an EMBL/GenBank/DDBJ whole genome shotgun (WGS) entry which is preliminary data.</text>
</comment>
<protein>
    <submittedName>
        <fullName evidence="1">Uncharacterized protein</fullName>
    </submittedName>
</protein>
<sequence>MGTYIKYTDENNIEILQEQLHKLSEFNCLMYDDHTNDLKKIERFLKNYKTQQIEQSGGEIYLSSEKQLSEAIINHVDIGSFGKPWTFYYNKEENNKGETQWEYIFYRNGSLFGKGILVLDDRNRKLTGCVIDLITGLQTDKFKNFYGDPSVFDYEFQNETIPNIQFKYGQDDSIKEVYFQDDDYSLRDFLDLDEVRMKFSWKDNTYYHSFSPMLSSI</sequence>
<reference evidence="1 2" key="1">
    <citation type="submission" date="2014-07" db="EMBL/GenBank/DDBJ databases">
        <title>Genome of Chryseobacterium vrystaatense LMG 22846.</title>
        <authorList>
            <person name="Pipes S.E."/>
            <person name="Stropko S.J."/>
            <person name="Newman J.D."/>
        </authorList>
    </citation>
    <scope>NUCLEOTIDE SEQUENCE [LARGE SCALE GENOMIC DNA]</scope>
    <source>
        <strain evidence="1 2">LMG 22846</strain>
    </source>
</reference>
<evidence type="ECO:0000313" key="1">
    <source>
        <dbReference type="EMBL" id="KFF26384.1"/>
    </source>
</evidence>
<name>A0ABR4UN33_9FLAO</name>
<dbReference type="EMBL" id="JPRI01000003">
    <property type="protein sequence ID" value="KFF26384.1"/>
    <property type="molecule type" value="Genomic_DNA"/>
</dbReference>
<organism evidence="1 2">
    <name type="scientific">Chryseobacterium vrystaatense</name>
    <dbReference type="NCBI Taxonomy" id="307480"/>
    <lineage>
        <taxon>Bacteria</taxon>
        <taxon>Pseudomonadati</taxon>
        <taxon>Bacteroidota</taxon>
        <taxon>Flavobacteriia</taxon>
        <taxon>Flavobacteriales</taxon>
        <taxon>Weeksellaceae</taxon>
        <taxon>Chryseobacterium group</taxon>
        <taxon>Chryseobacterium</taxon>
    </lineage>
</organism>
<dbReference type="RefSeq" id="WP_131327872.1">
    <property type="nucleotide sequence ID" value="NZ_JPRI01000003.1"/>
</dbReference>
<gene>
    <name evidence="1" type="ORF">IW16_11000</name>
</gene>
<proteinExistence type="predicted"/>
<dbReference type="Proteomes" id="UP000028719">
    <property type="component" value="Unassembled WGS sequence"/>
</dbReference>
<keyword evidence="2" id="KW-1185">Reference proteome</keyword>